<evidence type="ECO:0000313" key="1">
    <source>
        <dbReference type="Proteomes" id="UP000095283"/>
    </source>
</evidence>
<dbReference type="Proteomes" id="UP000095283">
    <property type="component" value="Unplaced"/>
</dbReference>
<organism evidence="1 2">
    <name type="scientific">Heterorhabditis bacteriophora</name>
    <name type="common">Entomopathogenic nematode worm</name>
    <dbReference type="NCBI Taxonomy" id="37862"/>
    <lineage>
        <taxon>Eukaryota</taxon>
        <taxon>Metazoa</taxon>
        <taxon>Ecdysozoa</taxon>
        <taxon>Nematoda</taxon>
        <taxon>Chromadorea</taxon>
        <taxon>Rhabditida</taxon>
        <taxon>Rhabditina</taxon>
        <taxon>Rhabditomorpha</taxon>
        <taxon>Strongyloidea</taxon>
        <taxon>Heterorhabditidae</taxon>
        <taxon>Heterorhabditis</taxon>
    </lineage>
</organism>
<reference evidence="2" key="1">
    <citation type="submission" date="2016-11" db="UniProtKB">
        <authorList>
            <consortium name="WormBaseParasite"/>
        </authorList>
    </citation>
    <scope>IDENTIFICATION</scope>
</reference>
<proteinExistence type="predicted"/>
<dbReference type="WBParaSite" id="Hba_00535">
    <property type="protein sequence ID" value="Hba_00535"/>
    <property type="gene ID" value="Hba_00535"/>
</dbReference>
<dbReference type="Pfam" id="PF05821">
    <property type="entry name" value="NDUF_B8"/>
    <property type="match status" value="1"/>
</dbReference>
<evidence type="ECO:0000313" key="2">
    <source>
        <dbReference type="WBParaSite" id="Hba_00535"/>
    </source>
</evidence>
<protein>
    <submittedName>
        <fullName evidence="2">Cytochrome-c oxidase</fullName>
    </submittedName>
</protein>
<dbReference type="AlphaFoldDB" id="A0A1I7W7C8"/>
<name>A0A1I7W7C8_HETBA</name>
<sequence>MPKQYPYDFYRSFPFEDARRYPITNYSFEMED</sequence>
<keyword evidence="1" id="KW-1185">Reference proteome</keyword>
<dbReference type="InterPro" id="IPR008699">
    <property type="entry name" value="NDUFB8"/>
</dbReference>
<accession>A0A1I7W7C8</accession>
<dbReference type="GO" id="GO:0005739">
    <property type="term" value="C:mitochondrion"/>
    <property type="evidence" value="ECO:0007669"/>
    <property type="project" value="InterPro"/>
</dbReference>